<dbReference type="Proteomes" id="UP000051681">
    <property type="component" value="Unassembled WGS sequence"/>
</dbReference>
<reference evidence="10 11" key="1">
    <citation type="submission" date="2015-09" db="EMBL/GenBank/DDBJ databases">
        <authorList>
            <consortium name="Swine Surveillance"/>
        </authorList>
    </citation>
    <scope>NUCLEOTIDE SEQUENCE [LARGE SCALE GENOMIC DNA]</scope>
    <source>
        <strain evidence="10 11">CECT 8383</strain>
    </source>
</reference>
<proteinExistence type="inferred from homology"/>
<evidence type="ECO:0000256" key="1">
    <source>
        <dbReference type="ARBA" id="ARBA00004496"/>
    </source>
</evidence>
<evidence type="ECO:0000256" key="2">
    <source>
        <dbReference type="ARBA" id="ARBA00022490"/>
    </source>
</evidence>
<feature type="coiled-coil region" evidence="7">
    <location>
        <begin position="170"/>
        <end position="204"/>
    </location>
</feature>
<keyword evidence="4 7" id="KW-0067">ATP-binding</keyword>
<dbReference type="InterPro" id="IPR003395">
    <property type="entry name" value="RecF/RecN/SMC_N"/>
</dbReference>
<feature type="domain" description="RecF/RecN/SMC N-terminal" evidence="9">
    <location>
        <begin position="4"/>
        <end position="1136"/>
    </location>
</feature>
<evidence type="ECO:0000313" key="10">
    <source>
        <dbReference type="EMBL" id="CUH82845.1"/>
    </source>
</evidence>
<dbReference type="Gene3D" id="3.40.50.300">
    <property type="entry name" value="P-loop containing nucleotide triphosphate hydrolases"/>
    <property type="match status" value="2"/>
</dbReference>
<dbReference type="InterPro" id="IPR024704">
    <property type="entry name" value="SMC"/>
</dbReference>
<dbReference type="GO" id="GO:0030261">
    <property type="term" value="P:chromosome condensation"/>
    <property type="evidence" value="ECO:0007669"/>
    <property type="project" value="InterPro"/>
</dbReference>
<dbReference type="InterPro" id="IPR011890">
    <property type="entry name" value="SMC_prok"/>
</dbReference>
<evidence type="ECO:0000256" key="8">
    <source>
        <dbReference type="SAM" id="MobiDB-lite"/>
    </source>
</evidence>
<gene>
    <name evidence="7 10" type="primary">smc</name>
    <name evidence="10" type="ORF">TM5383_00027</name>
</gene>
<comment type="subcellular location">
    <subcellularLocation>
        <location evidence="1 7">Cytoplasm</location>
    </subcellularLocation>
</comment>
<feature type="coiled-coil region" evidence="7">
    <location>
        <begin position="929"/>
        <end position="991"/>
    </location>
</feature>
<keyword evidence="11" id="KW-1185">Reference proteome</keyword>
<dbReference type="SUPFAM" id="SSF75553">
    <property type="entry name" value="Smc hinge domain"/>
    <property type="match status" value="1"/>
</dbReference>
<evidence type="ECO:0000256" key="5">
    <source>
        <dbReference type="ARBA" id="ARBA00023054"/>
    </source>
</evidence>
<evidence type="ECO:0000256" key="7">
    <source>
        <dbReference type="HAMAP-Rule" id="MF_01894"/>
    </source>
</evidence>
<comment type="function">
    <text evidence="7">Required for chromosome condensation and partitioning.</text>
</comment>
<dbReference type="STRING" id="340021.TM5383_00027"/>
<dbReference type="InterPro" id="IPR036277">
    <property type="entry name" value="SMC_hinge_sf"/>
</dbReference>
<dbReference type="GO" id="GO:0016887">
    <property type="term" value="F:ATP hydrolysis activity"/>
    <property type="evidence" value="ECO:0007669"/>
    <property type="project" value="InterPro"/>
</dbReference>
<dbReference type="EMBL" id="CYSF01000001">
    <property type="protein sequence ID" value="CUH82845.1"/>
    <property type="molecule type" value="Genomic_DNA"/>
</dbReference>
<dbReference type="InterPro" id="IPR027417">
    <property type="entry name" value="P-loop_NTPase"/>
</dbReference>
<dbReference type="GO" id="GO:0006260">
    <property type="term" value="P:DNA replication"/>
    <property type="evidence" value="ECO:0007669"/>
    <property type="project" value="UniProtKB-UniRule"/>
</dbReference>
<evidence type="ECO:0000313" key="11">
    <source>
        <dbReference type="Proteomes" id="UP000051681"/>
    </source>
</evidence>
<keyword evidence="5 7" id="KW-0175">Coiled coil</keyword>
<feature type="binding site" evidence="7">
    <location>
        <begin position="32"/>
        <end position="39"/>
    </location>
    <ligand>
        <name>ATP</name>
        <dbReference type="ChEBI" id="CHEBI:30616"/>
    </ligand>
</feature>
<evidence type="ECO:0000256" key="4">
    <source>
        <dbReference type="ARBA" id="ARBA00022840"/>
    </source>
</evidence>
<dbReference type="GO" id="GO:0007059">
    <property type="term" value="P:chromosome segregation"/>
    <property type="evidence" value="ECO:0007669"/>
    <property type="project" value="UniProtKB-UniRule"/>
</dbReference>
<protein>
    <recommendedName>
        <fullName evidence="7">Chromosome partition protein Smc</fullName>
    </recommendedName>
</protein>
<feature type="coiled-coil region" evidence="7">
    <location>
        <begin position="300"/>
        <end position="509"/>
    </location>
</feature>
<dbReference type="GO" id="GO:0007062">
    <property type="term" value="P:sister chromatid cohesion"/>
    <property type="evidence" value="ECO:0007669"/>
    <property type="project" value="InterPro"/>
</dbReference>
<dbReference type="GO" id="GO:0005737">
    <property type="term" value="C:cytoplasm"/>
    <property type="evidence" value="ECO:0007669"/>
    <property type="project" value="UniProtKB-SubCell"/>
</dbReference>
<accession>A0A0P1GLU9</accession>
<comment type="similarity">
    <text evidence="7">Belongs to the SMC family.</text>
</comment>
<dbReference type="GO" id="GO:0003677">
    <property type="term" value="F:DNA binding"/>
    <property type="evidence" value="ECO:0007669"/>
    <property type="project" value="UniProtKB-UniRule"/>
</dbReference>
<dbReference type="RefSeq" id="WP_058317022.1">
    <property type="nucleotide sequence ID" value="NZ_CYSF01000001.1"/>
</dbReference>
<comment type="subunit">
    <text evidence="7">Homodimer.</text>
</comment>
<feature type="region of interest" description="Disordered" evidence="8">
    <location>
        <begin position="866"/>
        <end position="888"/>
    </location>
</feature>
<evidence type="ECO:0000256" key="6">
    <source>
        <dbReference type="ARBA" id="ARBA00023125"/>
    </source>
</evidence>
<dbReference type="GO" id="GO:0005694">
    <property type="term" value="C:chromosome"/>
    <property type="evidence" value="ECO:0007669"/>
    <property type="project" value="InterPro"/>
</dbReference>
<dbReference type="GO" id="GO:0005524">
    <property type="term" value="F:ATP binding"/>
    <property type="evidence" value="ECO:0007669"/>
    <property type="project" value="UniProtKB-UniRule"/>
</dbReference>
<dbReference type="AlphaFoldDB" id="A0A0P1GLU9"/>
<dbReference type="PIRSF" id="PIRSF005719">
    <property type="entry name" value="SMC"/>
    <property type="match status" value="1"/>
</dbReference>
<dbReference type="FunFam" id="3.40.50.300:FF:000901">
    <property type="entry name" value="Chromosome partition protein Smc"/>
    <property type="match status" value="1"/>
</dbReference>
<dbReference type="Pfam" id="PF02463">
    <property type="entry name" value="SMC_N"/>
    <property type="match status" value="1"/>
</dbReference>
<sequence>MLFSKLRLTGFKSFVDPTDLLIKDGLTGVVGPNGCGKSNLLEALRWVMGETRPKAMRGGGMEDVIFAGASSRPARNYAEVSLVIDNSQRLAPAGFNDDDQLEIVRRITRDVGSAYKVNTKDVRARDVQMLFADASTGAHSPALVRQGQISELINAKPKARRRILEEAAGISGLYQRRHEAELKLKGAEQNLARVDDVVDQLASQLATLDRQARQAARYRTIGEELRKAEGLLLYRRWREADEARLAAEEELRSRVTAAAQAEAEARKIAKMREELDAGLPPLREEEAIAAAILQRLMVQRDTLKDQEAQALQSIETLKNRILQMAKDIEREAGLNRDAGETIERLEWEARELQKASEGHEDKLEIASEMAQEAAAILQEREAEMSQQTEDVARLSARHQSAQRLLDDVRRTLARSEAEAMKARDAVTAAQQASEQAEANFATAEEEAEIAQATAENAEETLLEAETARAETQAREADVRAERSEAEGELNALRAEVTALAKLLERDTAEGGQILDRLQVEMGFEKALGAALADDLRAPQVEGDGPSGWTELPDYEVVQPLPDGVPALSNHVSVPDVLARRMDQIGLIEPEDAPRLQPLLQPGQRLVSMEGDLWRWDGYRAWAEDAPSAAALRLQQLNRLEELKQQSEHANSRADAARAAHEALTQRLADLTNADQAARQARRDADRLVNEASRKLSRAEADMTLAGSKLESLGMAVERHEDEAMEARERVVEAEEAMEDLDDLTEARAAIEDLKLTVEAARMTMMTKRSAHDEVRREGEARLRRTQEVTKEISGWKHRLETASKRSTELAERKEESEEELAEAMAMPEEIAEKREELGEAIETAEDRRKQAADVLAEAENALRLAEQGERDAERAASDAREARAGSEARAEAARETVALTVERIDEVMQVTPQALLQTLDVNPDDMADAEALEQDVNRLKRQRDALGAVNLRAEEDAKEVREEHGSLVDEKADLEEAIKALRSGIANLNKEGRERLLTAFEQVNSNFSLLFTHLFGGGEANLELIESDDPLDAGLEIMCQPPGKKLSTLSLLSGGEQTLTAMALIFAVFLANPAPICVLDEVDAPLDDANVTRFCDLLDEMCRRTDTRFLIITHHAVTMARMDRLFGVTMQEQGVSQLVSVDLKKAEALVA</sequence>
<dbReference type="PANTHER" id="PTHR43977">
    <property type="entry name" value="STRUCTURAL MAINTENANCE OF CHROMOSOMES PROTEIN 3"/>
    <property type="match status" value="1"/>
</dbReference>
<organism evidence="10 11">
    <name type="scientific">Thalassovita mediterranea</name>
    <dbReference type="NCBI Taxonomy" id="340021"/>
    <lineage>
        <taxon>Bacteria</taxon>
        <taxon>Pseudomonadati</taxon>
        <taxon>Pseudomonadota</taxon>
        <taxon>Alphaproteobacteria</taxon>
        <taxon>Rhodobacterales</taxon>
        <taxon>Roseobacteraceae</taxon>
        <taxon>Thalassovita</taxon>
    </lineage>
</organism>
<comment type="domain">
    <text evidence="7">Contains large globular domains required for ATP hydrolysis at each terminus and a third globular domain forming a flexible hinge near the middle of the molecule. These domains are separated by coiled-coil structures.</text>
</comment>
<dbReference type="HAMAP" id="MF_01894">
    <property type="entry name" value="Smc_prok"/>
    <property type="match status" value="1"/>
</dbReference>
<name>A0A0P1GLU9_9RHOB</name>
<feature type="region of interest" description="Disordered" evidence="8">
    <location>
        <begin position="766"/>
        <end position="788"/>
    </location>
</feature>
<dbReference type="CDD" id="cd03278">
    <property type="entry name" value="ABC_SMC_barmotin"/>
    <property type="match status" value="1"/>
</dbReference>
<keyword evidence="2 7" id="KW-0963">Cytoplasm</keyword>
<evidence type="ECO:0000259" key="9">
    <source>
        <dbReference type="Pfam" id="PF02463"/>
    </source>
</evidence>
<feature type="compositionally biased region" description="Basic and acidic residues" evidence="8">
    <location>
        <begin position="769"/>
        <end position="788"/>
    </location>
</feature>
<dbReference type="OrthoDB" id="9808768at2"/>
<feature type="compositionally biased region" description="Basic and acidic residues" evidence="8">
    <location>
        <begin position="803"/>
        <end position="815"/>
    </location>
</feature>
<keyword evidence="3 7" id="KW-0547">Nucleotide-binding</keyword>
<feature type="coiled-coil region" evidence="7">
    <location>
        <begin position="632"/>
        <end position="763"/>
    </location>
</feature>
<feature type="region of interest" description="Disordered" evidence="8">
    <location>
        <begin position="803"/>
        <end position="823"/>
    </location>
</feature>
<evidence type="ECO:0000256" key="3">
    <source>
        <dbReference type="ARBA" id="ARBA00022741"/>
    </source>
</evidence>
<keyword evidence="6 7" id="KW-0238">DNA-binding</keyword>
<dbReference type="SUPFAM" id="SSF52540">
    <property type="entry name" value="P-loop containing nucleoside triphosphate hydrolases"/>
    <property type="match status" value="1"/>
</dbReference>